<reference evidence="1 2" key="1">
    <citation type="submission" date="2019-09" db="EMBL/GenBank/DDBJ databases">
        <title>A chromosome-level genome assembly of the Chinese tupelo Nyssa sinensis.</title>
        <authorList>
            <person name="Yang X."/>
            <person name="Kang M."/>
            <person name="Yang Y."/>
            <person name="Xiong H."/>
            <person name="Wang M."/>
            <person name="Zhang Z."/>
            <person name="Wang Z."/>
            <person name="Wu H."/>
            <person name="Ma T."/>
            <person name="Liu J."/>
            <person name="Xi Z."/>
        </authorList>
    </citation>
    <scope>NUCLEOTIDE SEQUENCE [LARGE SCALE GENOMIC DNA]</scope>
    <source>
        <strain evidence="1">J267</strain>
        <tissue evidence="1">Leaf</tissue>
    </source>
</reference>
<evidence type="ECO:0000313" key="2">
    <source>
        <dbReference type="Proteomes" id="UP000325577"/>
    </source>
</evidence>
<name>A0A5J5BN89_9ASTE</name>
<proteinExistence type="predicted"/>
<gene>
    <name evidence="1" type="ORF">F0562_022331</name>
</gene>
<keyword evidence="2" id="KW-1185">Reference proteome</keyword>
<accession>A0A5J5BN89</accession>
<organism evidence="1 2">
    <name type="scientific">Nyssa sinensis</name>
    <dbReference type="NCBI Taxonomy" id="561372"/>
    <lineage>
        <taxon>Eukaryota</taxon>
        <taxon>Viridiplantae</taxon>
        <taxon>Streptophyta</taxon>
        <taxon>Embryophyta</taxon>
        <taxon>Tracheophyta</taxon>
        <taxon>Spermatophyta</taxon>
        <taxon>Magnoliopsida</taxon>
        <taxon>eudicotyledons</taxon>
        <taxon>Gunneridae</taxon>
        <taxon>Pentapetalae</taxon>
        <taxon>asterids</taxon>
        <taxon>Cornales</taxon>
        <taxon>Nyssaceae</taxon>
        <taxon>Nyssa</taxon>
    </lineage>
</organism>
<dbReference type="EMBL" id="CM018034">
    <property type="protein sequence ID" value="KAA8544319.1"/>
    <property type="molecule type" value="Genomic_DNA"/>
</dbReference>
<dbReference type="AlphaFoldDB" id="A0A5J5BN89"/>
<protein>
    <submittedName>
        <fullName evidence="1">Uncharacterized protein</fullName>
    </submittedName>
</protein>
<dbReference type="Proteomes" id="UP000325577">
    <property type="component" value="Linkage Group LG11"/>
</dbReference>
<sequence>MPNTYHPHVYFLAAMPFKWQFFLFRVHLLGYEVGAPFTPMFRYSSRIWGTHVTIIMEKIFCLIASCSLTKLDNV</sequence>
<evidence type="ECO:0000313" key="1">
    <source>
        <dbReference type="EMBL" id="KAA8544319.1"/>
    </source>
</evidence>